<keyword evidence="1" id="KW-0732">Signal</keyword>
<evidence type="ECO:0000256" key="1">
    <source>
        <dbReference type="SAM" id="SignalP"/>
    </source>
</evidence>
<accession>A0A4R2L8F8</accession>
<keyword evidence="3" id="KW-1185">Reference proteome</keyword>
<comment type="caution">
    <text evidence="2">The sequence shown here is derived from an EMBL/GenBank/DDBJ whole genome shotgun (WGS) entry which is preliminary data.</text>
</comment>
<organism evidence="2 3">
    <name type="scientific">Plasticicumulans lactativorans</name>
    <dbReference type="NCBI Taxonomy" id="1133106"/>
    <lineage>
        <taxon>Bacteria</taxon>
        <taxon>Pseudomonadati</taxon>
        <taxon>Pseudomonadota</taxon>
        <taxon>Gammaproteobacteria</taxon>
        <taxon>Candidatus Competibacteraceae</taxon>
        <taxon>Plasticicumulans</taxon>
    </lineage>
</organism>
<evidence type="ECO:0000313" key="3">
    <source>
        <dbReference type="Proteomes" id="UP000295765"/>
    </source>
</evidence>
<protein>
    <submittedName>
        <fullName evidence="2">Uncharacterized protein (TIGR03382 family)</fullName>
    </submittedName>
</protein>
<reference evidence="2 3" key="1">
    <citation type="submission" date="2019-03" db="EMBL/GenBank/DDBJ databases">
        <title>Genomic Encyclopedia of Type Strains, Phase IV (KMG-IV): sequencing the most valuable type-strain genomes for metagenomic binning, comparative biology and taxonomic classification.</title>
        <authorList>
            <person name="Goeker M."/>
        </authorList>
    </citation>
    <scope>NUCLEOTIDE SEQUENCE [LARGE SCALE GENOMIC DNA]</scope>
    <source>
        <strain evidence="2 3">DSM 25287</strain>
    </source>
</reference>
<gene>
    <name evidence="2" type="ORF">EV699_10270</name>
</gene>
<sequence>MRSSLNILALACGLGLAQGAAAITIDGNLADWGLHRNGLASDWVPDAGIHYVVDDFTTGPNNIGGQGNDVEAMYLKIDTGTLYIALVTGHDPATVQNTTAKKYARGDLAINFTGPDYDDSFEFAISTATRNGFKQGGVYAVFNWNHGLAPGHADTVTTIARGLLIGQAELAISSSFTGMGEGPQGHKHWAYEAAVPLSLFDGFIDEKLWVQWTTTGAADVLRVDPPLTSVDAPPALALFALGVPALLRRRRC</sequence>
<evidence type="ECO:0000313" key="2">
    <source>
        <dbReference type="EMBL" id="TCO83372.1"/>
    </source>
</evidence>
<feature type="chain" id="PRO_5020519218" evidence="1">
    <location>
        <begin position="23"/>
        <end position="252"/>
    </location>
</feature>
<dbReference type="RefSeq" id="WP_132538251.1">
    <property type="nucleotide sequence ID" value="NZ_SLWY01000002.1"/>
</dbReference>
<proteinExistence type="predicted"/>
<dbReference type="AlphaFoldDB" id="A0A4R2L8F8"/>
<feature type="signal peptide" evidence="1">
    <location>
        <begin position="1"/>
        <end position="22"/>
    </location>
</feature>
<dbReference type="OrthoDB" id="9787507at2"/>
<name>A0A4R2L8F8_9GAMM</name>
<dbReference type="EMBL" id="SLWY01000002">
    <property type="protein sequence ID" value="TCO83372.1"/>
    <property type="molecule type" value="Genomic_DNA"/>
</dbReference>
<dbReference type="Proteomes" id="UP000295765">
    <property type="component" value="Unassembled WGS sequence"/>
</dbReference>